<feature type="transmembrane region" description="Helical" evidence="7">
    <location>
        <begin position="344"/>
        <end position="364"/>
    </location>
</feature>
<keyword evidence="4 7" id="KW-0812">Transmembrane</keyword>
<dbReference type="SUPFAM" id="SSF103473">
    <property type="entry name" value="MFS general substrate transporter"/>
    <property type="match status" value="1"/>
</dbReference>
<feature type="transmembrane region" description="Helical" evidence="7">
    <location>
        <begin position="389"/>
        <end position="409"/>
    </location>
</feature>
<evidence type="ECO:0000259" key="8">
    <source>
        <dbReference type="PROSITE" id="PS50850"/>
    </source>
</evidence>
<dbReference type="GO" id="GO:0005886">
    <property type="term" value="C:plasma membrane"/>
    <property type="evidence" value="ECO:0007669"/>
    <property type="project" value="UniProtKB-SubCell"/>
</dbReference>
<dbReference type="PROSITE" id="PS00217">
    <property type="entry name" value="SUGAR_TRANSPORT_2"/>
    <property type="match status" value="1"/>
</dbReference>
<keyword evidence="3" id="KW-1003">Cell membrane</keyword>
<dbReference type="AlphaFoldDB" id="A0A1H4D4J9"/>
<proteinExistence type="predicted"/>
<dbReference type="RefSeq" id="WP_090532427.1">
    <property type="nucleotide sequence ID" value="NZ_FNRQ01000002.1"/>
</dbReference>
<keyword evidence="5 7" id="KW-1133">Transmembrane helix</keyword>
<dbReference type="InterPro" id="IPR005828">
    <property type="entry name" value="MFS_sugar_transport-like"/>
</dbReference>
<feature type="transmembrane region" description="Helical" evidence="7">
    <location>
        <begin position="257"/>
        <end position="280"/>
    </location>
</feature>
<evidence type="ECO:0000256" key="4">
    <source>
        <dbReference type="ARBA" id="ARBA00022692"/>
    </source>
</evidence>
<feature type="transmembrane region" description="Helical" evidence="7">
    <location>
        <begin position="42"/>
        <end position="61"/>
    </location>
</feature>
<feature type="transmembrane region" description="Helical" evidence="7">
    <location>
        <begin position="286"/>
        <end position="308"/>
    </location>
</feature>
<dbReference type="InterPro" id="IPR036259">
    <property type="entry name" value="MFS_trans_sf"/>
</dbReference>
<dbReference type="InterPro" id="IPR005829">
    <property type="entry name" value="Sugar_transporter_CS"/>
</dbReference>
<protein>
    <submittedName>
        <fullName evidence="9">Predicted arabinose efflux permease, MFS family</fullName>
    </submittedName>
</protein>
<keyword evidence="2" id="KW-0813">Transport</keyword>
<feature type="transmembrane region" description="Helical" evidence="7">
    <location>
        <begin position="200"/>
        <end position="219"/>
    </location>
</feature>
<evidence type="ECO:0000256" key="2">
    <source>
        <dbReference type="ARBA" id="ARBA00022448"/>
    </source>
</evidence>
<comment type="subcellular location">
    <subcellularLocation>
        <location evidence="1">Cell membrane</location>
        <topology evidence="1">Multi-pass membrane protein</topology>
    </subcellularLocation>
</comment>
<evidence type="ECO:0000313" key="10">
    <source>
        <dbReference type="Proteomes" id="UP000198638"/>
    </source>
</evidence>
<dbReference type="InterPro" id="IPR011701">
    <property type="entry name" value="MFS"/>
</dbReference>
<dbReference type="Pfam" id="PF07690">
    <property type="entry name" value="MFS_1"/>
    <property type="match status" value="1"/>
</dbReference>
<organism evidence="9 10">
    <name type="scientific">Paraburkholderia sartisoli</name>
    <dbReference type="NCBI Taxonomy" id="83784"/>
    <lineage>
        <taxon>Bacteria</taxon>
        <taxon>Pseudomonadati</taxon>
        <taxon>Pseudomonadota</taxon>
        <taxon>Betaproteobacteria</taxon>
        <taxon>Burkholderiales</taxon>
        <taxon>Burkholderiaceae</taxon>
        <taxon>Paraburkholderia</taxon>
    </lineage>
</organism>
<dbReference type="OrthoDB" id="6766492at2"/>
<feature type="transmembrane region" description="Helical" evidence="7">
    <location>
        <begin position="415"/>
        <end position="433"/>
    </location>
</feature>
<feature type="transmembrane region" description="Helical" evidence="7">
    <location>
        <begin position="165"/>
        <end position="188"/>
    </location>
</feature>
<dbReference type="GO" id="GO:0022857">
    <property type="term" value="F:transmembrane transporter activity"/>
    <property type="evidence" value="ECO:0007669"/>
    <property type="project" value="InterPro"/>
</dbReference>
<feature type="transmembrane region" description="Helical" evidence="7">
    <location>
        <begin position="67"/>
        <end position="88"/>
    </location>
</feature>
<evidence type="ECO:0000256" key="1">
    <source>
        <dbReference type="ARBA" id="ARBA00004651"/>
    </source>
</evidence>
<dbReference type="Proteomes" id="UP000198638">
    <property type="component" value="Unassembled WGS sequence"/>
</dbReference>
<dbReference type="PROSITE" id="PS00216">
    <property type="entry name" value="SUGAR_TRANSPORT_1"/>
    <property type="match status" value="1"/>
</dbReference>
<dbReference type="PROSITE" id="PS50850">
    <property type="entry name" value="MFS"/>
    <property type="match status" value="1"/>
</dbReference>
<feature type="domain" description="Major facilitator superfamily (MFS) profile" evidence="8">
    <location>
        <begin position="27"/>
        <end position="438"/>
    </location>
</feature>
<evidence type="ECO:0000256" key="7">
    <source>
        <dbReference type="SAM" id="Phobius"/>
    </source>
</evidence>
<keyword evidence="6 7" id="KW-0472">Membrane</keyword>
<evidence type="ECO:0000313" key="9">
    <source>
        <dbReference type="EMBL" id="SEA67557.1"/>
    </source>
</evidence>
<accession>A0A1H4D4J9</accession>
<sequence>MRQPPVAPVDVISASAESHERGGTKRLLAAASIGTAIEHYDFFCYAFVAPVVFGVAFFPRMDSLTGTLAVYTTFAIGFIARPLGGMVFGHFGDRIGRKFVLLLTLLLMGGASFLIGCLPTYASAGLWAPALLVLLRFLQGFAFGGEYMNAVTLMLEGAPTQRRGLFASAINASGPAGIIAASGLIAMLTGVFGNQAFQEWGWRLPFLLSIVMVVIGTYVRSQVDESTLFRQLQASKQVARIPMLDVMRSWKIATFRAVLINMVHSSFQYLCTVFVLGYAVKQLGMSAAGITTGTTLANVVEFIAVPLLAMTSDKWGRRPLILLGIAVAAFWFPVFLHIVDARNIPLLIAGMVVSIGLVHALMFAPEAAFTAEQFPTEVRSSGGSLGKQLGIVLGGGCAPLVATALMGHGGSLTSVVWYFEAIAVCAFVVILLSPESSRRTL</sequence>
<evidence type="ECO:0000256" key="6">
    <source>
        <dbReference type="ARBA" id="ARBA00023136"/>
    </source>
</evidence>
<name>A0A1H4D4J9_9BURK</name>
<feature type="transmembrane region" description="Helical" evidence="7">
    <location>
        <begin position="320"/>
        <end position="338"/>
    </location>
</feature>
<dbReference type="PANTHER" id="PTHR43045">
    <property type="entry name" value="SHIKIMATE TRANSPORTER"/>
    <property type="match status" value="1"/>
</dbReference>
<dbReference type="CDD" id="cd17369">
    <property type="entry name" value="MFS_ShiA_like"/>
    <property type="match status" value="1"/>
</dbReference>
<dbReference type="STRING" id="83784.SAMN05192564_102658"/>
<gene>
    <name evidence="9" type="ORF">SAMN05192564_102658</name>
</gene>
<evidence type="ECO:0000256" key="5">
    <source>
        <dbReference type="ARBA" id="ARBA00022989"/>
    </source>
</evidence>
<feature type="transmembrane region" description="Helical" evidence="7">
    <location>
        <begin position="127"/>
        <end position="144"/>
    </location>
</feature>
<reference evidence="10" key="1">
    <citation type="submission" date="2016-10" db="EMBL/GenBank/DDBJ databases">
        <authorList>
            <person name="Varghese N."/>
            <person name="Submissions S."/>
        </authorList>
    </citation>
    <scope>NUCLEOTIDE SEQUENCE [LARGE SCALE GENOMIC DNA]</scope>
    <source>
        <strain evidence="10">LMG 24000</strain>
    </source>
</reference>
<dbReference type="Gene3D" id="1.20.1250.20">
    <property type="entry name" value="MFS general substrate transporter like domains"/>
    <property type="match status" value="1"/>
</dbReference>
<evidence type="ECO:0000256" key="3">
    <source>
        <dbReference type="ARBA" id="ARBA00022475"/>
    </source>
</evidence>
<keyword evidence="10" id="KW-1185">Reference proteome</keyword>
<feature type="transmembrane region" description="Helical" evidence="7">
    <location>
        <begin position="100"/>
        <end position="121"/>
    </location>
</feature>
<dbReference type="PANTHER" id="PTHR43045:SF1">
    <property type="entry name" value="SHIKIMATE TRANSPORTER"/>
    <property type="match status" value="1"/>
</dbReference>
<dbReference type="EMBL" id="FNRQ01000002">
    <property type="protein sequence ID" value="SEA67557.1"/>
    <property type="molecule type" value="Genomic_DNA"/>
</dbReference>
<dbReference type="InterPro" id="IPR020846">
    <property type="entry name" value="MFS_dom"/>
</dbReference>
<dbReference type="Pfam" id="PF00083">
    <property type="entry name" value="Sugar_tr"/>
    <property type="match status" value="1"/>
</dbReference>